<reference evidence="1 2" key="1">
    <citation type="submission" date="2023-10" db="EMBL/GenBank/DDBJ databases">
        <authorList>
            <person name="Maclean D."/>
            <person name="Macfadyen A."/>
        </authorList>
    </citation>
    <scope>NUCLEOTIDE SEQUENCE [LARGE SCALE GENOMIC DNA]</scope>
</reference>
<proteinExistence type="predicted"/>
<protein>
    <submittedName>
        <fullName evidence="1">Uncharacterized protein</fullName>
    </submittedName>
</protein>
<keyword evidence="2" id="KW-1185">Reference proteome</keyword>
<dbReference type="Proteomes" id="UP001314263">
    <property type="component" value="Unassembled WGS sequence"/>
</dbReference>
<name>A0AAV1I5Y4_9CHLO</name>
<sequence>MPLLQGAPRLKLLLLSTKANNLWDDGTWTAAMVDRLRSRGVQVIQNAGYKTSLPAIEQCLHEELEKSPKLLKYAKLIL</sequence>
<dbReference type="AlphaFoldDB" id="A0AAV1I5Y4"/>
<evidence type="ECO:0000313" key="1">
    <source>
        <dbReference type="EMBL" id="CAK0782421.1"/>
    </source>
</evidence>
<gene>
    <name evidence="1" type="ORF">CVIRNUC_005679</name>
</gene>
<comment type="caution">
    <text evidence="1">The sequence shown here is derived from an EMBL/GenBank/DDBJ whole genome shotgun (WGS) entry which is preliminary data.</text>
</comment>
<dbReference type="EMBL" id="CAUYUE010000007">
    <property type="protein sequence ID" value="CAK0782421.1"/>
    <property type="molecule type" value="Genomic_DNA"/>
</dbReference>
<organism evidence="1 2">
    <name type="scientific">Coccomyxa viridis</name>
    <dbReference type="NCBI Taxonomy" id="1274662"/>
    <lineage>
        <taxon>Eukaryota</taxon>
        <taxon>Viridiplantae</taxon>
        <taxon>Chlorophyta</taxon>
        <taxon>core chlorophytes</taxon>
        <taxon>Trebouxiophyceae</taxon>
        <taxon>Trebouxiophyceae incertae sedis</taxon>
        <taxon>Coccomyxaceae</taxon>
        <taxon>Coccomyxa</taxon>
    </lineage>
</organism>
<accession>A0AAV1I5Y4</accession>
<evidence type="ECO:0000313" key="2">
    <source>
        <dbReference type="Proteomes" id="UP001314263"/>
    </source>
</evidence>